<dbReference type="EMBL" id="CP042913">
    <property type="protein sequence ID" value="QEG33978.1"/>
    <property type="molecule type" value="Genomic_DNA"/>
</dbReference>
<gene>
    <name evidence="1" type="ORF">Pr1d_12490</name>
</gene>
<dbReference type="AlphaFoldDB" id="A0A5B9Q4M1"/>
<name>A0A5B9Q4M1_9BACT</name>
<dbReference type="OrthoDB" id="264179at2"/>
<reference evidence="1 2" key="1">
    <citation type="submission" date="2019-08" db="EMBL/GenBank/DDBJ databases">
        <title>Deep-cultivation of Planctomycetes and their phenomic and genomic characterization uncovers novel biology.</title>
        <authorList>
            <person name="Wiegand S."/>
            <person name="Jogler M."/>
            <person name="Boedeker C."/>
            <person name="Pinto D."/>
            <person name="Vollmers J."/>
            <person name="Rivas-Marin E."/>
            <person name="Kohn T."/>
            <person name="Peeters S.H."/>
            <person name="Heuer A."/>
            <person name="Rast P."/>
            <person name="Oberbeckmann S."/>
            <person name="Bunk B."/>
            <person name="Jeske O."/>
            <person name="Meyerdierks A."/>
            <person name="Storesund J.E."/>
            <person name="Kallscheuer N."/>
            <person name="Luecker S."/>
            <person name="Lage O.M."/>
            <person name="Pohl T."/>
            <person name="Merkel B.J."/>
            <person name="Hornburger P."/>
            <person name="Mueller R.-W."/>
            <person name="Bruemmer F."/>
            <person name="Labrenz M."/>
            <person name="Spormann A.M."/>
            <person name="Op den Camp H."/>
            <person name="Overmann J."/>
            <person name="Amann R."/>
            <person name="Jetten M.S.M."/>
            <person name="Mascher T."/>
            <person name="Medema M.H."/>
            <person name="Devos D.P."/>
            <person name="Kaster A.-K."/>
            <person name="Ovreas L."/>
            <person name="Rohde M."/>
            <person name="Galperin M.Y."/>
            <person name="Jogler C."/>
        </authorList>
    </citation>
    <scope>NUCLEOTIDE SEQUENCE [LARGE SCALE GENOMIC DNA]</scope>
    <source>
        <strain evidence="1 2">Pr1d</strain>
    </source>
</reference>
<dbReference type="KEGG" id="bgok:Pr1d_12490"/>
<proteinExistence type="predicted"/>
<accession>A0A5B9Q4M1</accession>
<dbReference type="Proteomes" id="UP000323917">
    <property type="component" value="Chromosome"/>
</dbReference>
<dbReference type="RefSeq" id="WP_148072679.1">
    <property type="nucleotide sequence ID" value="NZ_CP042913.1"/>
</dbReference>
<organism evidence="1 2">
    <name type="scientific">Bythopirellula goksoeyrii</name>
    <dbReference type="NCBI Taxonomy" id="1400387"/>
    <lineage>
        <taxon>Bacteria</taxon>
        <taxon>Pseudomonadati</taxon>
        <taxon>Planctomycetota</taxon>
        <taxon>Planctomycetia</taxon>
        <taxon>Pirellulales</taxon>
        <taxon>Lacipirellulaceae</taxon>
        <taxon>Bythopirellula</taxon>
    </lineage>
</organism>
<keyword evidence="2" id="KW-1185">Reference proteome</keyword>
<sequence>MSNRNVSRFVFAIAGLCLLGHILGCSHSTSPSDNTSAARGVLKVMGVEYGNFAAEHGEKPPSNKEELVDFLETRKDRIRGLNSVDQLFTSPRDNQPLVIFYGSEMPPADESGYPVVAHEAVGESGRLLATNTRGGVTEISQGEIPSYFGSTQ</sequence>
<protein>
    <submittedName>
        <fullName evidence="1">Uncharacterized protein</fullName>
    </submittedName>
</protein>
<evidence type="ECO:0000313" key="2">
    <source>
        <dbReference type="Proteomes" id="UP000323917"/>
    </source>
</evidence>
<evidence type="ECO:0000313" key="1">
    <source>
        <dbReference type="EMBL" id="QEG33978.1"/>
    </source>
</evidence>